<evidence type="ECO:0000259" key="4">
    <source>
        <dbReference type="Pfam" id="PF14870"/>
    </source>
</evidence>
<evidence type="ECO:0000256" key="2">
    <source>
        <dbReference type="ARBA" id="ARBA00023276"/>
    </source>
</evidence>
<protein>
    <recommendedName>
        <fullName evidence="4">Photosynthesis system II assembly factor Ycf48/Hcf136-like domain-containing protein</fullName>
    </recommendedName>
</protein>
<evidence type="ECO:0000313" key="5">
    <source>
        <dbReference type="EMBL" id="QRE03594.1"/>
    </source>
</evidence>
<feature type="signal peptide" evidence="3">
    <location>
        <begin position="1"/>
        <end position="20"/>
    </location>
</feature>
<keyword evidence="3" id="KW-0732">Signal</keyword>
<name>A0A7U2NEL3_FLAPS</name>
<gene>
    <name evidence="5" type="ORF">H0H26_11995</name>
</gene>
<sequence>MKTFSIKRLVLMLLAIVSLASCTRTDIEAPLVYLNPYKVLEDLNTIKDYATIKVISRTTAMAVGDMGQVIKTTDQGVTWDKLDLGTANYLNDVDFTSDQIGWIVGESSVIKKTTNQGLNWTDKKPATLPSTENVLAVKFLNENIGVCTTATGKILMTQDGGENWTIKVAKNAIGADIVTALRSIYIKDTTTFYLVGSAGIILKTTDFGTTFTVLPTAQATNSATTILYRIKSPSNKVAYTCGSGGMVLKINLENDAITSVKPPMTETMFGISFINDNVGYVVGKFGLIFKTTDAGTSWIREKSGVSSTLTDVAYWDENLGYIVGNKLILKSKKD</sequence>
<dbReference type="PROSITE" id="PS51257">
    <property type="entry name" value="PROKAR_LIPOPROTEIN"/>
    <property type="match status" value="1"/>
</dbReference>
<dbReference type="RefSeq" id="WP_203095906.1">
    <property type="nucleotide sequence ID" value="NZ_CP059075.1"/>
</dbReference>
<dbReference type="SUPFAM" id="SSF110296">
    <property type="entry name" value="Oligoxyloglucan reducing end-specific cellobiohydrolase"/>
    <property type="match status" value="1"/>
</dbReference>
<proteinExistence type="predicted"/>
<organism evidence="5 6">
    <name type="scientific">Flavobacterium psychrophilum</name>
    <dbReference type="NCBI Taxonomy" id="96345"/>
    <lineage>
        <taxon>Bacteria</taxon>
        <taxon>Pseudomonadati</taxon>
        <taxon>Bacteroidota</taxon>
        <taxon>Flavobacteriia</taxon>
        <taxon>Flavobacteriales</taxon>
        <taxon>Flavobacteriaceae</taxon>
        <taxon>Flavobacterium</taxon>
    </lineage>
</organism>
<dbReference type="InterPro" id="IPR028203">
    <property type="entry name" value="PSII_CF48-like_dom"/>
</dbReference>
<dbReference type="EMBL" id="CP059075">
    <property type="protein sequence ID" value="QRE03594.1"/>
    <property type="molecule type" value="Genomic_DNA"/>
</dbReference>
<dbReference type="PANTHER" id="PTHR47199">
    <property type="entry name" value="PHOTOSYSTEM II STABILITY/ASSEMBLY FACTOR HCF136, CHLOROPLASTIC"/>
    <property type="match status" value="1"/>
</dbReference>
<keyword evidence="1" id="KW-0602">Photosynthesis</keyword>
<reference evidence="5 6" key="1">
    <citation type="submission" date="2020-07" db="EMBL/GenBank/DDBJ databases">
        <title>Genomic characterization of Flavobacterium psychrophilum strains.</title>
        <authorList>
            <person name="Castillo D."/>
            <person name="Jorgensen J."/>
            <person name="Middelboe M."/>
        </authorList>
    </citation>
    <scope>NUCLEOTIDE SEQUENCE [LARGE SCALE GENOMIC DNA]</scope>
    <source>
        <strain evidence="5 6">FPS-R7</strain>
    </source>
</reference>
<accession>A0A7U2NEL3</accession>
<dbReference type="PANTHER" id="PTHR47199:SF2">
    <property type="entry name" value="PHOTOSYSTEM II STABILITY_ASSEMBLY FACTOR HCF136, CHLOROPLASTIC"/>
    <property type="match status" value="1"/>
</dbReference>
<dbReference type="Gene3D" id="2.130.10.10">
    <property type="entry name" value="YVTN repeat-like/Quinoprotein amine dehydrogenase"/>
    <property type="match status" value="1"/>
</dbReference>
<evidence type="ECO:0000256" key="3">
    <source>
        <dbReference type="SAM" id="SignalP"/>
    </source>
</evidence>
<evidence type="ECO:0000256" key="1">
    <source>
        <dbReference type="ARBA" id="ARBA00022531"/>
    </source>
</evidence>
<dbReference type="Pfam" id="PF14870">
    <property type="entry name" value="PSII_BNR"/>
    <property type="match status" value="1"/>
</dbReference>
<dbReference type="AlphaFoldDB" id="A0A7U2NEL3"/>
<evidence type="ECO:0000313" key="6">
    <source>
        <dbReference type="Proteomes" id="UP000596329"/>
    </source>
</evidence>
<dbReference type="Proteomes" id="UP000596329">
    <property type="component" value="Chromosome"/>
</dbReference>
<dbReference type="GO" id="GO:0015979">
    <property type="term" value="P:photosynthesis"/>
    <property type="evidence" value="ECO:0007669"/>
    <property type="project" value="UniProtKB-KW"/>
</dbReference>
<keyword evidence="2" id="KW-0604">Photosystem II</keyword>
<dbReference type="GO" id="GO:0009523">
    <property type="term" value="C:photosystem II"/>
    <property type="evidence" value="ECO:0007669"/>
    <property type="project" value="UniProtKB-KW"/>
</dbReference>
<feature type="chain" id="PRO_5030617336" description="Photosynthesis system II assembly factor Ycf48/Hcf136-like domain-containing protein" evidence="3">
    <location>
        <begin position="21"/>
        <end position="334"/>
    </location>
</feature>
<dbReference type="InterPro" id="IPR015943">
    <property type="entry name" value="WD40/YVTN_repeat-like_dom_sf"/>
</dbReference>
<feature type="domain" description="Photosynthesis system II assembly factor Ycf48/Hcf136-like" evidence="4">
    <location>
        <begin position="42"/>
        <end position="175"/>
    </location>
</feature>